<name>A0AAW5HMC7_PSEPU</name>
<evidence type="ECO:0000256" key="1">
    <source>
        <dbReference type="SAM" id="MobiDB-lite"/>
    </source>
</evidence>
<reference evidence="2" key="2">
    <citation type="submission" date="2023-08" db="EMBL/GenBank/DDBJ databases">
        <title>Isolation, Identification, Denitrification Characteristics of A Highly Efficient Aerobic Denitrifying Bacterial Strain DS2.</title>
        <authorList>
            <person name="Wang H."/>
        </authorList>
    </citation>
    <scope>NUCLEOTIDE SEQUENCE</scope>
    <source>
        <strain evidence="2">DS2</strain>
    </source>
</reference>
<gene>
    <name evidence="2" type="ORF">M8C81_22115</name>
</gene>
<dbReference type="AlphaFoldDB" id="A0AAW5HMC7"/>
<dbReference type="RefSeq" id="WP_252461113.1">
    <property type="nucleotide sequence ID" value="NZ_JAMHFX010000219.1"/>
</dbReference>
<feature type="compositionally biased region" description="Basic and acidic residues" evidence="1">
    <location>
        <begin position="1"/>
        <end position="10"/>
    </location>
</feature>
<dbReference type="EMBL" id="JAMHFX010000219">
    <property type="protein sequence ID" value="MCO1623296.1"/>
    <property type="molecule type" value="Genomic_DNA"/>
</dbReference>
<dbReference type="Proteomes" id="UP001202943">
    <property type="component" value="Unassembled WGS sequence"/>
</dbReference>
<sequence length="168" mass="19068">MIEQIKKVDSSDQSQQPRMSSKDKRAHVMKFLARQNGDAWLQDEKHAVNREKILDIILSIHKRSKLSATGVKTWGKDLTKLFKATGGRMKLSAAIDLVAKALGYRNYVQAFELRGEDNFVPNLWKADGPEGRNQTNFLAGGWPSEKPSEELKQRRAFNRMRAGAPEED</sequence>
<reference evidence="2" key="1">
    <citation type="submission" date="2022-05" db="EMBL/GenBank/DDBJ databases">
        <authorList>
            <person name="Yi M."/>
        </authorList>
    </citation>
    <scope>NUCLEOTIDE SEQUENCE</scope>
    <source>
        <strain evidence="2">DS2</strain>
    </source>
</reference>
<accession>A0AAW5HMC7</accession>
<evidence type="ECO:0000313" key="2">
    <source>
        <dbReference type="EMBL" id="MCO1623296.1"/>
    </source>
</evidence>
<feature type="region of interest" description="Disordered" evidence="1">
    <location>
        <begin position="1"/>
        <end position="24"/>
    </location>
</feature>
<organism evidence="2 3">
    <name type="scientific">Pseudomonas putida</name>
    <name type="common">Arthrobacter siderocapsulatus</name>
    <dbReference type="NCBI Taxonomy" id="303"/>
    <lineage>
        <taxon>Bacteria</taxon>
        <taxon>Pseudomonadati</taxon>
        <taxon>Pseudomonadota</taxon>
        <taxon>Gammaproteobacteria</taxon>
        <taxon>Pseudomonadales</taxon>
        <taxon>Pseudomonadaceae</taxon>
        <taxon>Pseudomonas</taxon>
    </lineage>
</organism>
<protein>
    <submittedName>
        <fullName evidence="2">Uncharacterized protein</fullName>
    </submittedName>
</protein>
<proteinExistence type="predicted"/>
<evidence type="ECO:0000313" key="3">
    <source>
        <dbReference type="Proteomes" id="UP001202943"/>
    </source>
</evidence>
<comment type="caution">
    <text evidence="2">The sequence shown here is derived from an EMBL/GenBank/DDBJ whole genome shotgun (WGS) entry which is preliminary data.</text>
</comment>